<gene>
    <name evidence="1" type="ORF">Pint_26555</name>
</gene>
<name>A0ACC0YQ07_9ROSI</name>
<accession>A0ACC0YQ07</accession>
<protein>
    <submittedName>
        <fullName evidence="1">Uncharacterized protein</fullName>
    </submittedName>
</protein>
<evidence type="ECO:0000313" key="2">
    <source>
        <dbReference type="Proteomes" id="UP001163603"/>
    </source>
</evidence>
<dbReference type="EMBL" id="CM047740">
    <property type="protein sequence ID" value="KAJ0039775.1"/>
    <property type="molecule type" value="Genomic_DNA"/>
</dbReference>
<comment type="caution">
    <text evidence="1">The sequence shown here is derived from an EMBL/GenBank/DDBJ whole genome shotgun (WGS) entry which is preliminary data.</text>
</comment>
<organism evidence="1 2">
    <name type="scientific">Pistacia integerrima</name>
    <dbReference type="NCBI Taxonomy" id="434235"/>
    <lineage>
        <taxon>Eukaryota</taxon>
        <taxon>Viridiplantae</taxon>
        <taxon>Streptophyta</taxon>
        <taxon>Embryophyta</taxon>
        <taxon>Tracheophyta</taxon>
        <taxon>Spermatophyta</taxon>
        <taxon>Magnoliopsida</taxon>
        <taxon>eudicotyledons</taxon>
        <taxon>Gunneridae</taxon>
        <taxon>Pentapetalae</taxon>
        <taxon>rosids</taxon>
        <taxon>malvids</taxon>
        <taxon>Sapindales</taxon>
        <taxon>Anacardiaceae</taxon>
        <taxon>Pistacia</taxon>
    </lineage>
</organism>
<reference evidence="2" key="1">
    <citation type="journal article" date="2023" name="G3 (Bethesda)">
        <title>Genome assembly and association tests identify interacting loci associated with vigor, precocity, and sex in interspecific pistachio rootstocks.</title>
        <authorList>
            <person name="Palmer W."/>
            <person name="Jacygrad E."/>
            <person name="Sagayaradj S."/>
            <person name="Cavanaugh K."/>
            <person name="Han R."/>
            <person name="Bertier L."/>
            <person name="Beede B."/>
            <person name="Kafkas S."/>
            <person name="Golino D."/>
            <person name="Preece J."/>
            <person name="Michelmore R."/>
        </authorList>
    </citation>
    <scope>NUCLEOTIDE SEQUENCE [LARGE SCALE GENOMIC DNA]</scope>
</reference>
<evidence type="ECO:0000313" key="1">
    <source>
        <dbReference type="EMBL" id="KAJ0039775.1"/>
    </source>
</evidence>
<sequence length="122" mass="13135">MADSSSSPPTLSANTMHHAPSPTIIASDGTSKTNPAYTSWLDTDQTLHSLLYSFLMEEFMTMSEDLNGSEWFLDSGATSHMTSDIEGVDQLVVYSHNERVMVGNGQALTIPHIGSISSLVPS</sequence>
<dbReference type="Proteomes" id="UP001163603">
    <property type="component" value="Chromosome 5"/>
</dbReference>
<keyword evidence="2" id="KW-1185">Reference proteome</keyword>
<proteinExistence type="predicted"/>